<dbReference type="AlphaFoldDB" id="A0A930VB40"/>
<dbReference type="PANTHER" id="PTHR40765:SF2">
    <property type="entry name" value="ESX-2 SECRETION SYSTEM ATPASE ECCB2"/>
    <property type="match status" value="1"/>
</dbReference>
<dbReference type="InterPro" id="IPR007795">
    <property type="entry name" value="T7SS_EccB"/>
</dbReference>
<dbReference type="EMBL" id="JADKPN010000001">
    <property type="protein sequence ID" value="MBF4762331.1"/>
    <property type="molecule type" value="Genomic_DNA"/>
</dbReference>
<reference evidence="2" key="1">
    <citation type="submission" date="2020-11" db="EMBL/GenBank/DDBJ databases">
        <title>Nocardioides sp. nov., isolated from Soil of Cynanchum wilfordii Hemsley rhizosphere.</title>
        <authorList>
            <person name="Lee J.-S."/>
            <person name="Suh M.K."/>
            <person name="Kim J.-S."/>
        </authorList>
    </citation>
    <scope>NUCLEOTIDE SEQUENCE</scope>
    <source>
        <strain evidence="2">KCTC 19275</strain>
    </source>
</reference>
<dbReference type="NCBIfam" id="TIGR03919">
    <property type="entry name" value="T7SS_EccB"/>
    <property type="match status" value="1"/>
</dbReference>
<sequence>MATKRDLVEAHQFSRRRLVTAFVSGAPGGREVEPARPGRALVGGLALALLVVAGGAVTGLIFGRDEADWKQPGLVISKDRGQPYLVSTPEGGGLVIRPVVNITSARLILGADADPTYVSEKAINAERIGEPIGILDAPAQVPDTSELVETGWTACTSVGTGLRLRLASPPGVATAPDSGFLVESQGTRYVVAQAATSGGEQPSAYTFALPRDPGAQDNMLRDLGLSVGADAMKVSADWLRLWPVGGALAWETFGIDGAGQPAPYAGGSTGIPARARVGDIVTTPGESVVLAPKGPVPLDAFSLAVLRNSEIDGRPVQELTADRIGVARLVPNREAHWPQQTLTQVRGDYCAELSATAGQVPVVALGVRPTADASSRDVPAQQRAVSVSAGGGAYVLSGAWTSTDDGSPFLVDANGVSYPLVGADAADNLGYAGYDAPVVPDSWVKLFDPGVNLSVADALCPPVRPNGKACR</sequence>
<organism evidence="2 3">
    <name type="scientific">Nocardioides islandensis</name>
    <dbReference type="NCBI Taxonomy" id="433663"/>
    <lineage>
        <taxon>Bacteria</taxon>
        <taxon>Bacillati</taxon>
        <taxon>Actinomycetota</taxon>
        <taxon>Actinomycetes</taxon>
        <taxon>Propionibacteriales</taxon>
        <taxon>Nocardioidaceae</taxon>
        <taxon>Nocardioides</taxon>
    </lineage>
</organism>
<evidence type="ECO:0000256" key="1">
    <source>
        <dbReference type="SAM" id="Phobius"/>
    </source>
</evidence>
<dbReference type="Proteomes" id="UP000640489">
    <property type="component" value="Unassembled WGS sequence"/>
</dbReference>
<proteinExistence type="predicted"/>
<comment type="caution">
    <text evidence="2">The sequence shown here is derived from an EMBL/GenBank/DDBJ whole genome shotgun (WGS) entry which is preliminary data.</text>
</comment>
<dbReference type="InterPro" id="IPR044857">
    <property type="entry name" value="T7SS_EccB_R1"/>
</dbReference>
<feature type="transmembrane region" description="Helical" evidence="1">
    <location>
        <begin position="40"/>
        <end position="62"/>
    </location>
</feature>
<accession>A0A930VB40</accession>
<keyword evidence="1" id="KW-0472">Membrane</keyword>
<keyword evidence="1" id="KW-1133">Transmembrane helix</keyword>
<dbReference type="PANTHER" id="PTHR40765">
    <property type="entry name" value="ESX-2 SECRETION SYSTEM ATPASE ECCB2"/>
    <property type="match status" value="1"/>
</dbReference>
<name>A0A930VB40_9ACTN</name>
<keyword evidence="1" id="KW-0812">Transmembrane</keyword>
<evidence type="ECO:0000313" key="3">
    <source>
        <dbReference type="Proteomes" id="UP000640489"/>
    </source>
</evidence>
<evidence type="ECO:0000313" key="2">
    <source>
        <dbReference type="EMBL" id="MBF4762331.1"/>
    </source>
</evidence>
<gene>
    <name evidence="2" type="primary">eccB</name>
    <name evidence="2" type="ORF">ISU07_04265</name>
</gene>
<dbReference type="Gene3D" id="3.30.2390.20">
    <property type="entry name" value="Type VII secretion system EccB, repeat 1 domain"/>
    <property type="match status" value="1"/>
</dbReference>
<protein>
    <submittedName>
        <fullName evidence="2">Type VII secretion protein EccB</fullName>
    </submittedName>
</protein>
<dbReference type="Pfam" id="PF05108">
    <property type="entry name" value="T7SS_ESX1_EccB"/>
    <property type="match status" value="1"/>
</dbReference>
<dbReference type="RefSeq" id="WP_194705460.1">
    <property type="nucleotide sequence ID" value="NZ_JADKPN010000001.1"/>
</dbReference>
<keyword evidence="3" id="KW-1185">Reference proteome</keyword>
<dbReference type="GO" id="GO:0005576">
    <property type="term" value="C:extracellular region"/>
    <property type="evidence" value="ECO:0007669"/>
    <property type="project" value="TreeGrafter"/>
</dbReference>